<dbReference type="InterPro" id="IPR036779">
    <property type="entry name" value="LysM_dom_sf"/>
</dbReference>
<dbReference type="InterPro" id="IPR014248">
    <property type="entry name" value="Spore_coat_assembly_SafA"/>
</dbReference>
<organism evidence="3 4">
    <name type="scientific">Virgibacillus indicus</name>
    <dbReference type="NCBI Taxonomy" id="2024554"/>
    <lineage>
        <taxon>Bacteria</taxon>
        <taxon>Bacillati</taxon>
        <taxon>Bacillota</taxon>
        <taxon>Bacilli</taxon>
        <taxon>Bacillales</taxon>
        <taxon>Bacillaceae</taxon>
        <taxon>Virgibacillus</taxon>
    </lineage>
</organism>
<dbReference type="Proteomes" id="UP000216498">
    <property type="component" value="Unassembled WGS sequence"/>
</dbReference>
<feature type="domain" description="LysM" evidence="2">
    <location>
        <begin position="9"/>
        <end position="54"/>
    </location>
</feature>
<evidence type="ECO:0000259" key="2">
    <source>
        <dbReference type="PROSITE" id="PS51782"/>
    </source>
</evidence>
<comment type="caution">
    <text evidence="3">The sequence shown here is derived from an EMBL/GenBank/DDBJ whole genome shotgun (WGS) entry which is preliminary data.</text>
</comment>
<gene>
    <name evidence="3" type="ORF">CIL03_01475</name>
</gene>
<evidence type="ECO:0000313" key="4">
    <source>
        <dbReference type="Proteomes" id="UP000216498"/>
    </source>
</evidence>
<feature type="compositionally biased region" description="Polar residues" evidence="1">
    <location>
        <begin position="273"/>
        <end position="286"/>
    </location>
</feature>
<proteinExistence type="predicted"/>
<dbReference type="Gene3D" id="3.10.350.10">
    <property type="entry name" value="LysM domain"/>
    <property type="match status" value="1"/>
</dbReference>
<dbReference type="SUPFAM" id="SSF54106">
    <property type="entry name" value="LysM domain"/>
    <property type="match status" value="1"/>
</dbReference>
<evidence type="ECO:0000313" key="3">
    <source>
        <dbReference type="EMBL" id="OZU89836.1"/>
    </source>
</evidence>
<dbReference type="CDD" id="cd00118">
    <property type="entry name" value="LysM"/>
    <property type="match status" value="1"/>
</dbReference>
<dbReference type="PROSITE" id="PS51782">
    <property type="entry name" value="LYSM"/>
    <property type="match status" value="1"/>
</dbReference>
<dbReference type="InterPro" id="IPR018392">
    <property type="entry name" value="LysM"/>
</dbReference>
<reference evidence="3 4" key="1">
    <citation type="submission" date="2017-08" db="EMBL/GenBank/DDBJ databases">
        <title>Virgibacillus indicus sp. nov. and Virgibacillus profoundi sp. nov, two moderately halophilic bacteria isolated from marine sediment by using the Microfluidic Streak Plate.</title>
        <authorList>
            <person name="Xu B."/>
            <person name="Hu B."/>
            <person name="Wang J."/>
            <person name="Zhu Y."/>
            <person name="Huang L."/>
            <person name="Du W."/>
            <person name="Huang Y."/>
        </authorList>
    </citation>
    <scope>NUCLEOTIDE SEQUENCE [LARGE SCALE GENOMIC DNA]</scope>
    <source>
        <strain evidence="3 4">IO3-P2-C2</strain>
    </source>
</reference>
<feature type="region of interest" description="Disordered" evidence="1">
    <location>
        <begin position="265"/>
        <end position="325"/>
    </location>
</feature>
<dbReference type="Pfam" id="PF01476">
    <property type="entry name" value="LysM"/>
    <property type="match status" value="1"/>
</dbReference>
<accession>A0A265NEY1</accession>
<keyword evidence="4" id="KW-1185">Reference proteome</keyword>
<name>A0A265NEY1_9BACI</name>
<dbReference type="NCBIfam" id="TIGR02899">
    <property type="entry name" value="spore_safA"/>
    <property type="match status" value="1"/>
</dbReference>
<sequence length="325" mass="37075">MKGVWFVLKIHIVQKGDTLWEISKKYGVDFEQVKQLNSHLASPDMIMPGMKIKIPSSSKAVKKESVAGKEMKKEAVKHPYKDMSPKAKPVIKEDDKEKQMPVKPEMPMQQLPQMPTQPIMQMPIMDQDFDFHNYTTINFPEMPQYKPEAKKEKPEKEMEKIKPMPLPEPQPMPMPEMPHHPQQMPMQMMVPMCCHIVHPCFPPVEFPVMGHMTGGFHPHMPPSHAVNPMEYHGSSPNMEYPVKPGFNESKDCGCGGQAASQGYPMPPYAFGPEQSNPAFNQQQMPGNNLYPPQFGQAPMSNYPFPSPPEYPNFSQREEKDDSKNE</sequence>
<dbReference type="SMART" id="SM00257">
    <property type="entry name" value="LysM"/>
    <property type="match status" value="1"/>
</dbReference>
<dbReference type="EMBL" id="NPMS01000001">
    <property type="protein sequence ID" value="OZU89836.1"/>
    <property type="molecule type" value="Genomic_DNA"/>
</dbReference>
<evidence type="ECO:0000256" key="1">
    <source>
        <dbReference type="SAM" id="MobiDB-lite"/>
    </source>
</evidence>
<feature type="compositionally biased region" description="Basic and acidic residues" evidence="1">
    <location>
        <begin position="315"/>
        <end position="325"/>
    </location>
</feature>
<protein>
    <recommendedName>
        <fullName evidence="2">LysM domain-containing protein</fullName>
    </recommendedName>
</protein>
<dbReference type="AlphaFoldDB" id="A0A265NEY1"/>